<dbReference type="InParanoid" id="A0A2G5C461"/>
<name>A0A2G5C461_AQUCA</name>
<organism evidence="1 2">
    <name type="scientific">Aquilegia coerulea</name>
    <name type="common">Rocky mountain columbine</name>
    <dbReference type="NCBI Taxonomy" id="218851"/>
    <lineage>
        <taxon>Eukaryota</taxon>
        <taxon>Viridiplantae</taxon>
        <taxon>Streptophyta</taxon>
        <taxon>Embryophyta</taxon>
        <taxon>Tracheophyta</taxon>
        <taxon>Spermatophyta</taxon>
        <taxon>Magnoliopsida</taxon>
        <taxon>Ranunculales</taxon>
        <taxon>Ranunculaceae</taxon>
        <taxon>Thalictroideae</taxon>
        <taxon>Aquilegia</taxon>
    </lineage>
</organism>
<evidence type="ECO:0000313" key="1">
    <source>
        <dbReference type="EMBL" id="PIA26031.1"/>
    </source>
</evidence>
<dbReference type="Proteomes" id="UP000230069">
    <property type="component" value="Unassembled WGS sequence"/>
</dbReference>
<evidence type="ECO:0000313" key="2">
    <source>
        <dbReference type="Proteomes" id="UP000230069"/>
    </source>
</evidence>
<dbReference type="AlphaFoldDB" id="A0A2G5C461"/>
<sequence>MKGYHNVFEIKRVEGTPTCFGSMHNLAKDSWLAGGTNMFMACWRHTYAEVTYFNNSLKAREHVLSIIINIPLG</sequence>
<protein>
    <submittedName>
        <fullName evidence="1">Uncharacterized protein</fullName>
    </submittedName>
</protein>
<reference evidence="1 2" key="1">
    <citation type="submission" date="2017-09" db="EMBL/GenBank/DDBJ databases">
        <title>WGS assembly of Aquilegia coerulea Goldsmith.</title>
        <authorList>
            <person name="Hodges S."/>
            <person name="Kramer E."/>
            <person name="Nordborg M."/>
            <person name="Tomkins J."/>
            <person name="Borevitz J."/>
            <person name="Derieg N."/>
            <person name="Yan J."/>
            <person name="Mihaltcheva S."/>
            <person name="Hayes R.D."/>
            <person name="Rokhsar D."/>
        </authorList>
    </citation>
    <scope>NUCLEOTIDE SEQUENCE [LARGE SCALE GENOMIC DNA]</scope>
    <source>
        <strain evidence="2">cv. Goldsmith</strain>
    </source>
</reference>
<keyword evidence="2" id="KW-1185">Reference proteome</keyword>
<gene>
    <name evidence="1" type="ORF">AQUCO_10000007v1</name>
</gene>
<accession>A0A2G5C461</accession>
<proteinExistence type="predicted"/>
<dbReference type="EMBL" id="KZ305116">
    <property type="protein sequence ID" value="PIA26031.1"/>
    <property type="molecule type" value="Genomic_DNA"/>
</dbReference>